<protein>
    <submittedName>
        <fullName evidence="2">Uncharacterized protein</fullName>
    </submittedName>
</protein>
<feature type="transmembrane region" description="Helical" evidence="1">
    <location>
        <begin position="80"/>
        <end position="106"/>
    </location>
</feature>
<gene>
    <name evidence="2" type="ORF">EAH81_21200</name>
</gene>
<dbReference type="Proteomes" id="UP000319700">
    <property type="component" value="Unassembled WGS sequence"/>
</dbReference>
<keyword evidence="3" id="KW-1185">Reference proteome</keyword>
<feature type="transmembrane region" description="Helical" evidence="1">
    <location>
        <begin position="43"/>
        <end position="68"/>
    </location>
</feature>
<evidence type="ECO:0000313" key="2">
    <source>
        <dbReference type="EMBL" id="TPG35527.1"/>
    </source>
</evidence>
<evidence type="ECO:0000256" key="1">
    <source>
        <dbReference type="SAM" id="Phobius"/>
    </source>
</evidence>
<proteinExistence type="predicted"/>
<name>A0A502EDL2_9FLAO</name>
<comment type="caution">
    <text evidence="2">The sequence shown here is derived from an EMBL/GenBank/DDBJ whole genome shotgun (WGS) entry which is preliminary data.</text>
</comment>
<dbReference type="EMBL" id="RCZH01000016">
    <property type="protein sequence ID" value="TPG35527.1"/>
    <property type="molecule type" value="Genomic_DNA"/>
</dbReference>
<feature type="transmembrane region" description="Helical" evidence="1">
    <location>
        <begin position="6"/>
        <end position="22"/>
    </location>
</feature>
<evidence type="ECO:0000313" key="3">
    <source>
        <dbReference type="Proteomes" id="UP000319700"/>
    </source>
</evidence>
<keyword evidence="1" id="KW-0472">Membrane</keyword>
<reference evidence="2 3" key="1">
    <citation type="journal article" date="2019" name="Environ. Microbiol.">
        <title>Species interactions and distinct microbial communities in high Arctic permafrost affected cryosols are associated with the CH4 and CO2 gas fluxes.</title>
        <authorList>
            <person name="Altshuler I."/>
            <person name="Hamel J."/>
            <person name="Turney S."/>
            <person name="Magnuson E."/>
            <person name="Levesque R."/>
            <person name="Greer C."/>
            <person name="Whyte L.G."/>
        </authorList>
    </citation>
    <scope>NUCLEOTIDE SEQUENCE [LARGE SCALE GENOMIC DNA]</scope>
    <source>
        <strain evidence="2 3">42</strain>
    </source>
</reference>
<dbReference type="AlphaFoldDB" id="A0A502EDL2"/>
<sequence length="116" mass="13309">MFWNPIFWGILFPLFIVFLFWNTSKKISTSLNQVHYFKACSQFSFGVSSKIITALFTIYLIGLFGNGISSVFNVQIPYQILFSLLTILFLSFILMFLTFISSLIIVKASQNTQPLN</sequence>
<accession>A0A502EDL2</accession>
<keyword evidence="1" id="KW-0812">Transmembrane</keyword>
<organism evidence="2 3">
    <name type="scientific">Flavobacterium pectinovorum</name>
    <dbReference type="NCBI Taxonomy" id="29533"/>
    <lineage>
        <taxon>Bacteria</taxon>
        <taxon>Pseudomonadati</taxon>
        <taxon>Bacteroidota</taxon>
        <taxon>Flavobacteriia</taxon>
        <taxon>Flavobacteriales</taxon>
        <taxon>Flavobacteriaceae</taxon>
        <taxon>Flavobacterium</taxon>
    </lineage>
</organism>
<keyword evidence="1" id="KW-1133">Transmembrane helix</keyword>